<evidence type="ECO:0000313" key="4">
    <source>
        <dbReference type="EMBL" id="CAE2317621.1"/>
    </source>
</evidence>
<sequence length="213" mass="24665">MSWMKRKKGFVSRLKNYFKQRSTLKSSSKNYRIKSIMSATGKSKLLSLLVMSAYWNVIQKMSRRSAHRESGPTIPFVHCNHQSCSQDRFKEDINFRETIPDQLLSTWRILNDEKDVMQGIQEESRYRLLPLEHSDLNDVESTVAQQKIREEMADLIRQLEEETNERIKEEKAQAAKARALTDALMQGLEIVNRNMYASPVSSPRAEEPPAGTE</sequence>
<evidence type="ECO:0000313" key="3">
    <source>
        <dbReference type="EMBL" id="CAE2317619.1"/>
    </source>
</evidence>
<dbReference type="EMBL" id="HBKN01032376">
    <property type="protein sequence ID" value="CAE2317605.1"/>
    <property type="molecule type" value="Transcribed_RNA"/>
</dbReference>
<protein>
    <submittedName>
        <fullName evidence="2">Uncharacterized protein</fullName>
    </submittedName>
</protein>
<gene>
    <name evidence="2" type="ORF">GTHE00462_LOCUS25214</name>
    <name evidence="3" type="ORF">GTHE00462_LOCUS25223</name>
    <name evidence="4" type="ORF">GTHE00462_LOCUS25225</name>
</gene>
<proteinExistence type="predicted"/>
<feature type="coiled-coil region" evidence="1">
    <location>
        <begin position="145"/>
        <end position="180"/>
    </location>
</feature>
<dbReference type="EMBL" id="HBKN01032387">
    <property type="protein sequence ID" value="CAE2317621.1"/>
    <property type="molecule type" value="Transcribed_RNA"/>
</dbReference>
<reference evidence="2" key="1">
    <citation type="submission" date="2021-01" db="EMBL/GenBank/DDBJ databases">
        <authorList>
            <person name="Corre E."/>
            <person name="Pelletier E."/>
            <person name="Niang G."/>
            <person name="Scheremetjew M."/>
            <person name="Finn R."/>
            <person name="Kale V."/>
            <person name="Holt S."/>
            <person name="Cochrane G."/>
            <person name="Meng A."/>
            <person name="Brown T."/>
            <person name="Cohen L."/>
        </authorList>
    </citation>
    <scope>NUCLEOTIDE SEQUENCE</scope>
    <source>
        <strain evidence="2">CCMP 2712</strain>
    </source>
</reference>
<keyword evidence="1" id="KW-0175">Coiled coil</keyword>
<dbReference type="EMBL" id="HBKN01032385">
    <property type="protein sequence ID" value="CAE2317619.1"/>
    <property type="molecule type" value="Transcribed_RNA"/>
</dbReference>
<accession>A0A6U6BIX5</accession>
<organism evidence="2">
    <name type="scientific">Guillardia theta</name>
    <name type="common">Cryptophyte</name>
    <name type="synonym">Cryptomonas phi</name>
    <dbReference type="NCBI Taxonomy" id="55529"/>
    <lineage>
        <taxon>Eukaryota</taxon>
        <taxon>Cryptophyceae</taxon>
        <taxon>Pyrenomonadales</taxon>
        <taxon>Geminigeraceae</taxon>
        <taxon>Guillardia</taxon>
    </lineage>
</organism>
<dbReference type="AlphaFoldDB" id="A0A6U6BIX5"/>
<evidence type="ECO:0000256" key="1">
    <source>
        <dbReference type="SAM" id="Coils"/>
    </source>
</evidence>
<evidence type="ECO:0000313" key="2">
    <source>
        <dbReference type="EMBL" id="CAE2317605.1"/>
    </source>
</evidence>
<name>A0A6U6BIX5_GUITH</name>